<sequence length="1462" mass="151001">MVAGGASAQSTIFVDANGGDDGNTGQQPTIGAGVNGPVETIQRALQLAGQDGAGNTISIEAGQYDADLTIQNTSSTATNYNNLTFLARPDQQGNTEVDLDVDGGEFLTAVTGFTFASQGGGTFSFVGGGDLDFQSGSVAFGSGIVSIDDIDVVEQTNAAVTGSVGYGAVPNIIRFNGDNSVAQSTLLPPSLDIASGTLVIDVALGSVASTINDNTRTLTLNGGLTLADDGGGITLRLRDGNVVAGTITVVDGSGADLTGNVQIEGEGQVGDLVVSGGRLVFDLPEADVSDSETDNFAASVTINSGEFVLPNEDPDADDLDRFRVTGDFVQNGGSVAAGNPNDTILVVEGDFRRATNVAGNFSPLNLYLEGTADVEFAPGTNLIINSLHINATGNTATQVKMVTFLQDITVNSAATGTNGVNNVIPFIVTADAEVDLNGNLVNVNQGGESIVDGTVSDSDNSGAVRFTNGGVASGTGVYSSILVSGPSITAEGEFDFSGALILLQGGINVAADSDVSPVGPSAGVIVNIAAANPPQIMGAGTFNDDEREYDLTYQDSNSANGFQMFMADVEFDTDFIRNLTVNVTNATVSLPDGVVGDGSISGDVLVTNGETTSIAGTQFATLALNSQTITVLGSTTVEDNAIIDLLGDAIYRISTADNVLDGRIASSDMGGLGRLVLLDGSVISGTQTSTTGTSGATSESAIDARILLNEGATAELSMLRVINGDIEEGDFSSAAQGGTLTLGLVGDNDDDDDDLFNQELNGNVNGDVELMNSTLVLSTPVELTADDEDIAIGTLDTQGNVFFLEGPDQLDLYSDVLGTGAVWPSSDFLVINADNASSNGAPNQITIPVFHPGDENSDVTQVDANVLVTTTLRLTGVLDAEGTDVGGSSPVDYAVTLQGQDGNVPNLILDDGYDITSDEDGTIGNADDEPENGVDDEIIIDGPLNLTTNEVGTVNVYTDLVVLATENVQTFTVTNNARLNAVDDPYTVMTFVVNGSLDLNTNELAVMGDVTINEDDAVFNSAGGGNRIVGESTINPSYSSLSFVGEMDATLTVTPNSDSGVATFGDGVDLRIAKATSTTTVTLAGSPLVFDDDFSSGGVFDATRGGGAFDDETLVLEMGVFVVGDPSAPNDLYVRLDHTNRLTGSATSDAGQGFVFVPRTTQFPMAVVEGNVRKRIFSDPSLFAGDVTPGRVVYPVGVADEDDEGYAEFVLDFESIAQDQSFGLRNVTVSFVDEFAGGTLGLPIAGSTAVDEPANFYWLVRSNPSLGSGTFFNVEARYDGYTLATATNDGGAATIDELTLIRRQFGDETTNPWTLVSETYDNFLLLDGPEDSDPVVIAQGAEAFLGPQGTLFTFGLTGGNRPVANEGEVPSEFALNGNQPNPFSARTAISFDLPEAADVTLEVYDVMGRRVVSINQGAMTAGADQRVELDGSGLASGVYVFRLNAVGASETWSRSGQITLAR</sequence>
<evidence type="ECO:0000313" key="1">
    <source>
        <dbReference type="EMBL" id="PAP76140.1"/>
    </source>
</evidence>
<reference evidence="1 2" key="1">
    <citation type="submission" date="2016-11" db="EMBL/GenBank/DDBJ databases">
        <title>Study of marine rhodopsin-containing bacteria.</title>
        <authorList>
            <person name="Yoshizawa S."/>
            <person name="Kumagai Y."/>
            <person name="Kogure K."/>
        </authorList>
    </citation>
    <scope>NUCLEOTIDE SEQUENCE [LARGE SCALE GENOMIC DNA]</scope>
    <source>
        <strain evidence="1 2">SAORIC-28</strain>
    </source>
</reference>
<organism evidence="1 2">
    <name type="scientific">Rubrivirga marina</name>
    <dbReference type="NCBI Taxonomy" id="1196024"/>
    <lineage>
        <taxon>Bacteria</taxon>
        <taxon>Pseudomonadati</taxon>
        <taxon>Rhodothermota</taxon>
        <taxon>Rhodothermia</taxon>
        <taxon>Rhodothermales</taxon>
        <taxon>Rubricoccaceae</taxon>
        <taxon>Rubrivirga</taxon>
    </lineage>
</organism>
<name>A0A271IYD3_9BACT</name>
<comment type="caution">
    <text evidence="1">The sequence shown here is derived from an EMBL/GenBank/DDBJ whole genome shotgun (WGS) entry which is preliminary data.</text>
</comment>
<dbReference type="NCBIfam" id="TIGR04183">
    <property type="entry name" value="Por_Secre_tail"/>
    <property type="match status" value="1"/>
</dbReference>
<dbReference type="Gene3D" id="2.60.40.4070">
    <property type="match status" value="1"/>
</dbReference>
<dbReference type="Proteomes" id="UP000216339">
    <property type="component" value="Unassembled WGS sequence"/>
</dbReference>
<evidence type="ECO:0008006" key="3">
    <source>
        <dbReference type="Google" id="ProtNLM"/>
    </source>
</evidence>
<accession>A0A271IYD3</accession>
<keyword evidence="2" id="KW-1185">Reference proteome</keyword>
<proteinExistence type="predicted"/>
<protein>
    <recommendedName>
        <fullName evidence="3">Secretion system C-terminal sorting domain-containing protein</fullName>
    </recommendedName>
</protein>
<dbReference type="EMBL" id="MQWD01000001">
    <property type="protein sequence ID" value="PAP76140.1"/>
    <property type="molecule type" value="Genomic_DNA"/>
</dbReference>
<gene>
    <name evidence="1" type="ORF">BSZ37_06605</name>
</gene>
<evidence type="ECO:0000313" key="2">
    <source>
        <dbReference type="Proteomes" id="UP000216339"/>
    </source>
</evidence>
<dbReference type="InterPro" id="IPR026444">
    <property type="entry name" value="Secre_tail"/>
</dbReference>